<feature type="active site" evidence="6">
    <location>
        <position position="130"/>
    </location>
</feature>
<evidence type="ECO:0000256" key="4">
    <source>
        <dbReference type="ARBA" id="ARBA00022825"/>
    </source>
</evidence>
<keyword evidence="2 7" id="KW-0645">Protease</keyword>
<dbReference type="PRINTS" id="PR00127">
    <property type="entry name" value="CLPPROTEASEP"/>
</dbReference>
<dbReference type="Pfam" id="PF00574">
    <property type="entry name" value="CLP_protease"/>
    <property type="match status" value="1"/>
</dbReference>
<dbReference type="InterPro" id="IPR001907">
    <property type="entry name" value="ClpP"/>
</dbReference>
<keyword evidence="3 7" id="KW-0378">Hydrolase</keyword>
<dbReference type="HAMAP" id="MF_00444">
    <property type="entry name" value="ClpP"/>
    <property type="match status" value="1"/>
</dbReference>
<dbReference type="CDD" id="cd07017">
    <property type="entry name" value="S14_ClpP_2"/>
    <property type="match status" value="1"/>
</dbReference>
<dbReference type="GO" id="GO:0006515">
    <property type="term" value="P:protein quality control for misfolded or incompletely synthesized proteins"/>
    <property type="evidence" value="ECO:0007669"/>
    <property type="project" value="TreeGrafter"/>
</dbReference>
<comment type="similarity">
    <text evidence="1 8">Belongs to the peptidase S14 family.</text>
</comment>
<sequence length="204" mass="22409">MMPPSPFPAVPKAYRVPEQTASDWIAGHAPLYERRLLYLGQEIDDLVINQIISMMLFLDAEDERSPMHLYVNSPGGSVIAGLALYDTMQHIGSEVTTINVGMAASMASFILGAGARGKRLALPKSRVMIHQPMGGSEGQAEDVRVEAEQIYKIKATLVTMYAEMTGQTREKIEKDLGHDNYMSAQEAMDYGLIDRIVTTSDASI</sequence>
<evidence type="ECO:0000256" key="7">
    <source>
        <dbReference type="RuleBase" id="RU000549"/>
    </source>
</evidence>
<dbReference type="InterPro" id="IPR029045">
    <property type="entry name" value="ClpP/crotonase-like_dom_sf"/>
</dbReference>
<dbReference type="InterPro" id="IPR033135">
    <property type="entry name" value="ClpP_His_AS"/>
</dbReference>
<dbReference type="EMBL" id="JBGBPQ010000021">
    <property type="protein sequence ID" value="KAL1503713.1"/>
    <property type="molecule type" value="Genomic_DNA"/>
</dbReference>
<dbReference type="GO" id="GO:0004176">
    <property type="term" value="F:ATP-dependent peptidase activity"/>
    <property type="evidence" value="ECO:0007669"/>
    <property type="project" value="InterPro"/>
</dbReference>
<dbReference type="Gene3D" id="3.90.226.10">
    <property type="entry name" value="2-enoyl-CoA Hydratase, Chain A, domain 1"/>
    <property type="match status" value="1"/>
</dbReference>
<evidence type="ECO:0000256" key="5">
    <source>
        <dbReference type="PROSITE-ProRule" id="PRU10085"/>
    </source>
</evidence>
<dbReference type="AlphaFoldDB" id="A0AB34IR31"/>
<evidence type="ECO:0000313" key="10">
    <source>
        <dbReference type="Proteomes" id="UP001515480"/>
    </source>
</evidence>
<dbReference type="PROSITE" id="PS00382">
    <property type="entry name" value="CLP_PROTEASE_HIS"/>
    <property type="match status" value="1"/>
</dbReference>
<evidence type="ECO:0000256" key="2">
    <source>
        <dbReference type="ARBA" id="ARBA00022670"/>
    </source>
</evidence>
<keyword evidence="4 7" id="KW-0720">Serine protease</keyword>
<evidence type="ECO:0000256" key="1">
    <source>
        <dbReference type="ARBA" id="ARBA00007039"/>
    </source>
</evidence>
<name>A0AB34IR31_PRYPA</name>
<proteinExistence type="inferred from homology"/>
<dbReference type="InterPro" id="IPR023562">
    <property type="entry name" value="ClpP/TepA"/>
</dbReference>
<dbReference type="PROSITE" id="PS00381">
    <property type="entry name" value="CLP_PROTEASE_SER"/>
    <property type="match status" value="1"/>
</dbReference>
<keyword evidence="10" id="KW-1185">Reference proteome</keyword>
<dbReference type="PANTHER" id="PTHR10381">
    <property type="entry name" value="ATP-DEPENDENT CLP PROTEASE PROTEOLYTIC SUBUNIT"/>
    <property type="match status" value="1"/>
</dbReference>
<dbReference type="GO" id="GO:0004252">
    <property type="term" value="F:serine-type endopeptidase activity"/>
    <property type="evidence" value="ECO:0007669"/>
    <property type="project" value="UniProtKB-EC"/>
</dbReference>
<dbReference type="PANTHER" id="PTHR10381:SF46">
    <property type="entry name" value="ATP-DEPENDENT CLP PROTEASE PROTEOLYTIC SUBUNIT-RELATED PROTEIN 2, CHLOROPLASTIC"/>
    <property type="match status" value="1"/>
</dbReference>
<dbReference type="InterPro" id="IPR018215">
    <property type="entry name" value="ClpP_Ser_AS"/>
</dbReference>
<dbReference type="GO" id="GO:0009368">
    <property type="term" value="C:endopeptidase Clp complex"/>
    <property type="evidence" value="ECO:0007669"/>
    <property type="project" value="TreeGrafter"/>
</dbReference>
<feature type="active site" evidence="5">
    <location>
        <position position="105"/>
    </location>
</feature>
<gene>
    <name evidence="9" type="ORF">AB1Y20_012186</name>
</gene>
<evidence type="ECO:0000313" key="9">
    <source>
        <dbReference type="EMBL" id="KAL1503713.1"/>
    </source>
</evidence>
<dbReference type="SUPFAM" id="SSF52096">
    <property type="entry name" value="ClpP/crotonase"/>
    <property type="match status" value="1"/>
</dbReference>
<organism evidence="9 10">
    <name type="scientific">Prymnesium parvum</name>
    <name type="common">Toxic golden alga</name>
    <dbReference type="NCBI Taxonomy" id="97485"/>
    <lineage>
        <taxon>Eukaryota</taxon>
        <taxon>Haptista</taxon>
        <taxon>Haptophyta</taxon>
        <taxon>Prymnesiophyceae</taxon>
        <taxon>Prymnesiales</taxon>
        <taxon>Prymnesiaceae</taxon>
        <taxon>Prymnesium</taxon>
    </lineage>
</organism>
<evidence type="ECO:0000256" key="3">
    <source>
        <dbReference type="ARBA" id="ARBA00022801"/>
    </source>
</evidence>
<dbReference type="GO" id="GO:0051117">
    <property type="term" value="F:ATPase binding"/>
    <property type="evidence" value="ECO:0007669"/>
    <property type="project" value="TreeGrafter"/>
</dbReference>
<comment type="caution">
    <text evidence="9">The sequence shown here is derived from an EMBL/GenBank/DDBJ whole genome shotgun (WGS) entry which is preliminary data.</text>
</comment>
<dbReference type="EC" id="3.4.21.92" evidence="7"/>
<dbReference type="Proteomes" id="UP001515480">
    <property type="component" value="Unassembled WGS sequence"/>
</dbReference>
<protein>
    <recommendedName>
        <fullName evidence="8">ATP-dependent Clp protease proteolytic subunit</fullName>
        <ecNumber evidence="7">3.4.21.92</ecNumber>
    </recommendedName>
</protein>
<evidence type="ECO:0000256" key="6">
    <source>
        <dbReference type="PROSITE-ProRule" id="PRU10086"/>
    </source>
</evidence>
<reference evidence="9 10" key="1">
    <citation type="journal article" date="2024" name="Science">
        <title>Giant polyketide synthase enzymes in the biosynthesis of giant marine polyether toxins.</title>
        <authorList>
            <person name="Fallon T.R."/>
            <person name="Shende V.V."/>
            <person name="Wierzbicki I.H."/>
            <person name="Pendleton A.L."/>
            <person name="Watervoot N.F."/>
            <person name="Auber R.P."/>
            <person name="Gonzalez D.J."/>
            <person name="Wisecaver J.H."/>
            <person name="Moore B.S."/>
        </authorList>
    </citation>
    <scope>NUCLEOTIDE SEQUENCE [LARGE SCALE GENOMIC DNA]</scope>
    <source>
        <strain evidence="9 10">12B1</strain>
    </source>
</reference>
<evidence type="ECO:0000256" key="8">
    <source>
        <dbReference type="RuleBase" id="RU003567"/>
    </source>
</evidence>
<accession>A0AB34IR31</accession>